<accession>A0A060NXN0</accession>
<dbReference type="GO" id="GO:0036009">
    <property type="term" value="F:protein-glutamine N-methyltransferase activity"/>
    <property type="evidence" value="ECO:0007669"/>
    <property type="project" value="InterPro"/>
</dbReference>
<dbReference type="InterPro" id="IPR017127">
    <property type="entry name" value="Ribosome_uL3_MTase"/>
</dbReference>
<dbReference type="HOGENOM" id="CLU_018398_5_1_4"/>
<sequence>MTLSELHQTACARLQAAPLAYGQGTLNAHDEAAWLLLWRLGLPPDSALDARPVEPEQAQAVLALIDERIASRRPAAYLTRQTWLQGVPFYVDERSIVPRSLIAELLAAAAGADCLDDWLGAHTQRALDLCCGNASLAVLAALAWPEVQIDAADICPDALAVARINLERHGLQERVRLIESDGWAALPERYDLVLCNPPYVSRASMDALPPEFCAEPALALDGGLCGGRDGMDFIRSLLAQAAAHLNPEGVLVLEIGHERAHFERAFPGLPAHWLQTSAGPDAVLLLTRQALDCWQATPSAVPPAATPASSGGPQA</sequence>
<dbReference type="InterPro" id="IPR004556">
    <property type="entry name" value="HemK-like"/>
</dbReference>
<dbReference type="KEGG" id="cbab:SMCB_1431"/>
<dbReference type="Proteomes" id="UP000066014">
    <property type="component" value="Chromosome"/>
</dbReference>
<dbReference type="InterPro" id="IPR029063">
    <property type="entry name" value="SAM-dependent_MTases_sf"/>
</dbReference>
<dbReference type="InterPro" id="IPR002052">
    <property type="entry name" value="DNA_methylase_N6_adenine_CS"/>
</dbReference>
<keyword evidence="1 5" id="KW-0489">Methyltransferase</keyword>
<dbReference type="Gene3D" id="1.10.8.10">
    <property type="entry name" value="DNA helicase RuvA subunit, C-terminal domain"/>
    <property type="match status" value="1"/>
</dbReference>
<dbReference type="PROSITE" id="PS00092">
    <property type="entry name" value="N6_MTASE"/>
    <property type="match status" value="1"/>
</dbReference>
<dbReference type="RefSeq" id="WP_045535931.1">
    <property type="nucleotide sequence ID" value="NZ_AP014569.1"/>
</dbReference>
<dbReference type="NCBIfam" id="TIGR03533">
    <property type="entry name" value="L3_gln_methyl"/>
    <property type="match status" value="1"/>
</dbReference>
<dbReference type="GO" id="GO:0032259">
    <property type="term" value="P:methylation"/>
    <property type="evidence" value="ECO:0007669"/>
    <property type="project" value="UniProtKB-KW"/>
</dbReference>
<feature type="domain" description="Methyltransferase small" evidence="4">
    <location>
        <begin position="119"/>
        <end position="204"/>
    </location>
</feature>
<dbReference type="GO" id="GO:0003676">
    <property type="term" value="F:nucleic acid binding"/>
    <property type="evidence" value="ECO:0007669"/>
    <property type="project" value="InterPro"/>
</dbReference>
<evidence type="ECO:0000256" key="3">
    <source>
        <dbReference type="ARBA" id="ARBA00022691"/>
    </source>
</evidence>
<dbReference type="PANTHER" id="PTHR47806:SF1">
    <property type="entry name" value="RIBOSOMAL PROTEIN UL3 GLUTAMINE METHYLTRANSFERASE"/>
    <property type="match status" value="1"/>
</dbReference>
<dbReference type="OrthoDB" id="9800643at2"/>
<dbReference type="GO" id="GO:0005829">
    <property type="term" value="C:cytosol"/>
    <property type="evidence" value="ECO:0007669"/>
    <property type="project" value="TreeGrafter"/>
</dbReference>
<proteinExistence type="predicted"/>
<keyword evidence="2" id="KW-0808">Transferase</keyword>
<keyword evidence="3" id="KW-0949">S-adenosyl-L-methionine</keyword>
<reference evidence="5 6" key="1">
    <citation type="journal article" date="2014" name="Nat. Commun.">
        <title>Physiological and genomic features of highly alkaliphilic hydrogen-utilizing Betaproteobacteria from a continental serpentinizing site.</title>
        <authorList>
            <person name="Suzuki S."/>
            <person name="Kuenen J.G."/>
            <person name="Schipper K."/>
            <person name="van der Velde S."/>
            <person name="Ishii S."/>
            <person name="Wu A."/>
            <person name="Sorokin D.Y."/>
            <person name="Tenney A."/>
            <person name="Meng X.Y."/>
            <person name="Morrill P.L."/>
            <person name="Kamagata Y."/>
            <person name="Muyzer G."/>
            <person name="Nealson K.H."/>
        </authorList>
    </citation>
    <scope>NUCLEOTIDE SEQUENCE [LARGE SCALE GENOMIC DNA]</scope>
    <source>
        <strain evidence="5 6">B1</strain>
    </source>
</reference>
<dbReference type="CDD" id="cd02440">
    <property type="entry name" value="AdoMet_MTases"/>
    <property type="match status" value="1"/>
</dbReference>
<gene>
    <name evidence="5" type="ORF">SMCB_1431</name>
</gene>
<evidence type="ECO:0000256" key="1">
    <source>
        <dbReference type="ARBA" id="ARBA00022603"/>
    </source>
</evidence>
<evidence type="ECO:0000256" key="2">
    <source>
        <dbReference type="ARBA" id="ARBA00022679"/>
    </source>
</evidence>
<evidence type="ECO:0000259" key="4">
    <source>
        <dbReference type="Pfam" id="PF05175"/>
    </source>
</evidence>
<evidence type="ECO:0000313" key="5">
    <source>
        <dbReference type="EMBL" id="BAO83659.1"/>
    </source>
</evidence>
<name>A0A060NXN0_9BURK</name>
<protein>
    <submittedName>
        <fullName evidence="5">Methylase of polypeptide chain release factors</fullName>
    </submittedName>
</protein>
<dbReference type="PANTHER" id="PTHR47806">
    <property type="entry name" value="50S RIBOSOMAL PROTEIN L3 GLUTAMINE METHYLTRANSFERASE"/>
    <property type="match status" value="1"/>
</dbReference>
<dbReference type="AlphaFoldDB" id="A0A060NXN0"/>
<organism evidence="5 6">
    <name type="scientific">Serpentinimonas maccroryi</name>
    <dbReference type="NCBI Taxonomy" id="1458426"/>
    <lineage>
        <taxon>Bacteria</taxon>
        <taxon>Pseudomonadati</taxon>
        <taxon>Pseudomonadota</taxon>
        <taxon>Betaproteobacteria</taxon>
        <taxon>Burkholderiales</taxon>
        <taxon>Comamonadaceae</taxon>
        <taxon>Serpentinimonas</taxon>
    </lineage>
</organism>
<keyword evidence="6" id="KW-1185">Reference proteome</keyword>
<dbReference type="InterPro" id="IPR007848">
    <property type="entry name" value="Small_mtfrase_dom"/>
</dbReference>
<dbReference type="Pfam" id="PF05175">
    <property type="entry name" value="MTS"/>
    <property type="match status" value="1"/>
</dbReference>
<dbReference type="NCBIfam" id="TIGR00536">
    <property type="entry name" value="hemK_fam"/>
    <property type="match status" value="1"/>
</dbReference>
<dbReference type="SUPFAM" id="SSF53335">
    <property type="entry name" value="S-adenosyl-L-methionine-dependent methyltransferases"/>
    <property type="match status" value="1"/>
</dbReference>
<evidence type="ECO:0000313" key="6">
    <source>
        <dbReference type="Proteomes" id="UP000066014"/>
    </source>
</evidence>
<dbReference type="EMBL" id="AP014569">
    <property type="protein sequence ID" value="BAO83659.1"/>
    <property type="molecule type" value="Genomic_DNA"/>
</dbReference>
<dbReference type="STRING" id="1458426.SMCB_1431"/>
<dbReference type="Gene3D" id="3.40.50.150">
    <property type="entry name" value="Vaccinia Virus protein VP39"/>
    <property type="match status" value="1"/>
</dbReference>